<comment type="caution">
    <text evidence="1">The sequence shown here is derived from an EMBL/GenBank/DDBJ whole genome shotgun (WGS) entry which is preliminary data.</text>
</comment>
<evidence type="ECO:0000313" key="1">
    <source>
        <dbReference type="EMBL" id="CAI7995710.1"/>
    </source>
</evidence>
<keyword evidence="2" id="KW-1185">Reference proteome</keyword>
<proteinExistence type="predicted"/>
<accession>A0AA35W1P2</accession>
<evidence type="ECO:0000313" key="2">
    <source>
        <dbReference type="Proteomes" id="UP001174909"/>
    </source>
</evidence>
<dbReference type="AlphaFoldDB" id="A0AA35W1P2"/>
<feature type="non-terminal residue" evidence="1">
    <location>
        <position position="53"/>
    </location>
</feature>
<reference evidence="1" key="1">
    <citation type="submission" date="2023-03" db="EMBL/GenBank/DDBJ databases">
        <authorList>
            <person name="Steffen K."/>
            <person name="Cardenas P."/>
        </authorList>
    </citation>
    <scope>NUCLEOTIDE SEQUENCE</scope>
</reference>
<gene>
    <name evidence="1" type="ORF">GBAR_LOCUS1738</name>
</gene>
<sequence>MAVPLRLCPLLCTASCPFPQVYKHCVVFSTLEDVGLHYLCTVDVELGVLVMAK</sequence>
<dbReference type="Proteomes" id="UP001174909">
    <property type="component" value="Unassembled WGS sequence"/>
</dbReference>
<name>A0AA35W1P2_GEOBA</name>
<protein>
    <submittedName>
        <fullName evidence="1">Uncharacterized protein</fullName>
    </submittedName>
</protein>
<dbReference type="EMBL" id="CASHTH010000255">
    <property type="protein sequence ID" value="CAI7995710.1"/>
    <property type="molecule type" value="Genomic_DNA"/>
</dbReference>
<organism evidence="1 2">
    <name type="scientific">Geodia barretti</name>
    <name type="common">Barrett's horny sponge</name>
    <dbReference type="NCBI Taxonomy" id="519541"/>
    <lineage>
        <taxon>Eukaryota</taxon>
        <taxon>Metazoa</taxon>
        <taxon>Porifera</taxon>
        <taxon>Demospongiae</taxon>
        <taxon>Heteroscleromorpha</taxon>
        <taxon>Tetractinellida</taxon>
        <taxon>Astrophorina</taxon>
        <taxon>Geodiidae</taxon>
        <taxon>Geodia</taxon>
    </lineage>
</organism>